<keyword evidence="2" id="KW-0067">ATP-binding</keyword>
<organism evidence="4 5">
    <name type="scientific">Lysobacter soyae</name>
    <dbReference type="NCBI Taxonomy" id="2764185"/>
    <lineage>
        <taxon>Bacteria</taxon>
        <taxon>Pseudomonadati</taxon>
        <taxon>Pseudomonadota</taxon>
        <taxon>Gammaproteobacteria</taxon>
        <taxon>Lysobacterales</taxon>
        <taxon>Lysobacteraceae</taxon>
        <taxon>Lysobacter</taxon>
    </lineage>
</organism>
<dbReference type="EMBL" id="CP080544">
    <property type="protein sequence ID" value="QYR53732.1"/>
    <property type="molecule type" value="Genomic_DNA"/>
</dbReference>
<dbReference type="InterPro" id="IPR001482">
    <property type="entry name" value="T2SS/T4SS_dom"/>
</dbReference>
<reference evidence="4 5" key="1">
    <citation type="submission" date="2021-08" db="EMBL/GenBank/DDBJ databases">
        <title>Lysobacter sp. strain CJ11 Genome sequencing and assembly.</title>
        <authorList>
            <person name="Kim I."/>
        </authorList>
    </citation>
    <scope>NUCLEOTIDE SEQUENCE [LARGE SCALE GENOMIC DNA]</scope>
    <source>
        <strain evidence="4 5">CJ11</strain>
    </source>
</reference>
<dbReference type="NCBIfam" id="TIGR02788">
    <property type="entry name" value="VirB11"/>
    <property type="match status" value="1"/>
</dbReference>
<evidence type="ECO:0000313" key="4">
    <source>
        <dbReference type="EMBL" id="QYR53732.1"/>
    </source>
</evidence>
<sequence>MRSDISEFLRHQFKVLGIHDLLETAGVTEICINEPGRVFVENGAEWRQIDVPDLTYERARHFCISVVNESNTGQRITDQEPMVSLAMANGARAQLVMPPACEPGKVSITLRIPSRVQKTLTDYAYDGFFDRTRRPDASATDAVDPLETLLSQGRHAEFFELAVTLRKNIVVAGATGSGKTTFMKALVANIPRNERLISIEDAREIELPQPNHVHLLFPKNAQSNSNVTAKSCMEACLRMRPDRIILAELRGDEAFYFIRNCASGHPGSITSCHAGSPRQTWDQLALMIKASPEGAGLDFDSIVRLLKSTIDIVVHVQVHAGRRFISGIEYGHAH</sequence>
<dbReference type="SUPFAM" id="SSF52540">
    <property type="entry name" value="P-loop containing nucleoside triphosphate hydrolases"/>
    <property type="match status" value="1"/>
</dbReference>
<keyword evidence="5" id="KW-1185">Reference proteome</keyword>
<evidence type="ECO:0000259" key="3">
    <source>
        <dbReference type="Pfam" id="PF00437"/>
    </source>
</evidence>
<accession>A0ABX8WSB7</accession>
<dbReference type="InterPro" id="IPR027417">
    <property type="entry name" value="P-loop_NTPase"/>
</dbReference>
<dbReference type="CDD" id="cd01130">
    <property type="entry name" value="VirB11-like_ATPase"/>
    <property type="match status" value="1"/>
</dbReference>
<feature type="domain" description="Bacterial type II secretion system protein E" evidence="3">
    <location>
        <begin position="155"/>
        <end position="311"/>
    </location>
</feature>
<gene>
    <name evidence="4" type="primary">virB11</name>
    <name evidence="4" type="ORF">H8L67_04425</name>
</gene>
<dbReference type="Gene3D" id="3.30.450.90">
    <property type="match status" value="1"/>
</dbReference>
<evidence type="ECO:0000256" key="1">
    <source>
        <dbReference type="ARBA" id="ARBA00006611"/>
    </source>
</evidence>
<comment type="function">
    <text evidence="2">Part of the Type IV secretion system.</text>
</comment>
<dbReference type="Gene3D" id="3.40.50.300">
    <property type="entry name" value="P-loop containing nucleotide triphosphate hydrolases"/>
    <property type="match status" value="1"/>
</dbReference>
<evidence type="ECO:0000256" key="2">
    <source>
        <dbReference type="RuleBase" id="RU366071"/>
    </source>
</evidence>
<protein>
    <recommendedName>
        <fullName evidence="2">Type IV secretion system protein</fullName>
    </recommendedName>
</protein>
<dbReference type="Pfam" id="PF00437">
    <property type="entry name" value="T2SSE"/>
    <property type="match status" value="1"/>
</dbReference>
<name>A0ABX8WSB7_9GAMM</name>
<dbReference type="InterPro" id="IPR014155">
    <property type="entry name" value="VirB11"/>
</dbReference>
<dbReference type="RefSeq" id="WP_220380539.1">
    <property type="nucleotide sequence ID" value="NZ_CP080544.1"/>
</dbReference>
<dbReference type="PANTHER" id="PTHR30486">
    <property type="entry name" value="TWITCHING MOTILITY PROTEIN PILT"/>
    <property type="match status" value="1"/>
</dbReference>
<proteinExistence type="inferred from homology"/>
<keyword evidence="2" id="KW-0547">Nucleotide-binding</keyword>
<dbReference type="InterPro" id="IPR050921">
    <property type="entry name" value="T4SS_GSP_E_ATPase"/>
</dbReference>
<comment type="similarity">
    <text evidence="1 2">Belongs to the GSP E family.</text>
</comment>
<dbReference type="Proteomes" id="UP000824755">
    <property type="component" value="Chromosome"/>
</dbReference>
<evidence type="ECO:0000313" key="5">
    <source>
        <dbReference type="Proteomes" id="UP000824755"/>
    </source>
</evidence>
<dbReference type="PANTHER" id="PTHR30486:SF6">
    <property type="entry name" value="TYPE IV PILUS RETRACTATION ATPASE PILT"/>
    <property type="match status" value="1"/>
</dbReference>